<accession>A0A1I1NIK1</accession>
<gene>
    <name evidence="2" type="ORF">SAMN04488059_11644</name>
</gene>
<dbReference type="AlphaFoldDB" id="A0A1I1NIK1"/>
<proteinExistence type="predicted"/>
<organism evidence="2 3">
    <name type="scientific">Devosia psychrophila</name>
    <dbReference type="NCBI Taxonomy" id="728005"/>
    <lineage>
        <taxon>Bacteria</taxon>
        <taxon>Pseudomonadati</taxon>
        <taxon>Pseudomonadota</taxon>
        <taxon>Alphaproteobacteria</taxon>
        <taxon>Hyphomicrobiales</taxon>
        <taxon>Devosiaceae</taxon>
        <taxon>Devosia</taxon>
    </lineage>
</organism>
<evidence type="ECO:0000313" key="3">
    <source>
        <dbReference type="Proteomes" id="UP000182258"/>
    </source>
</evidence>
<protein>
    <recommendedName>
        <fullName evidence="1">DUF1868 domain-containing protein</fullName>
    </recommendedName>
</protein>
<reference evidence="2 3" key="1">
    <citation type="submission" date="2016-10" db="EMBL/GenBank/DDBJ databases">
        <authorList>
            <person name="de Groot N.N."/>
        </authorList>
    </citation>
    <scope>NUCLEOTIDE SEQUENCE [LARGE SCALE GENOMIC DNA]</scope>
    <source>
        <strain evidence="2 3">CGMCC 1.10210</strain>
    </source>
</reference>
<dbReference type="InterPro" id="IPR015069">
    <property type="entry name" value="2H-PEstase_DUF1868"/>
</dbReference>
<name>A0A1I1NIK1_9HYPH</name>
<evidence type="ECO:0000313" key="2">
    <source>
        <dbReference type="EMBL" id="SFC97315.1"/>
    </source>
</evidence>
<sequence>MSVDPAKLAAHYGLSHKNTLPWHLGTRYDAAGNFLPEPGNTVVCHLVSGSATERALASARARYQAMPDAGKLAFTPVNSYHMTLFQGIIEGRRKLPYWPSDMAPDAPIEAMTAHYLKRLSGSQEAVRVQAGCAVCS</sequence>
<dbReference type="Gene3D" id="3.90.1140.10">
    <property type="entry name" value="Cyclic phosphodiesterase"/>
    <property type="match status" value="1"/>
</dbReference>
<evidence type="ECO:0000259" key="1">
    <source>
        <dbReference type="Pfam" id="PF08975"/>
    </source>
</evidence>
<dbReference type="RefSeq" id="WP_342028118.1">
    <property type="nucleotide sequence ID" value="NZ_FOMB01000016.1"/>
</dbReference>
<feature type="domain" description="DUF1868" evidence="1">
    <location>
        <begin position="27"/>
        <end position="123"/>
    </location>
</feature>
<dbReference type="Pfam" id="PF08975">
    <property type="entry name" value="2H-phosphodiest"/>
    <property type="match status" value="1"/>
</dbReference>
<dbReference type="Proteomes" id="UP000182258">
    <property type="component" value="Unassembled WGS sequence"/>
</dbReference>
<dbReference type="SUPFAM" id="SSF55144">
    <property type="entry name" value="LigT-like"/>
    <property type="match status" value="1"/>
</dbReference>
<dbReference type="STRING" id="728005.SAMN04488059_11644"/>
<dbReference type="EMBL" id="FOMB01000016">
    <property type="protein sequence ID" value="SFC97315.1"/>
    <property type="molecule type" value="Genomic_DNA"/>
</dbReference>
<dbReference type="InterPro" id="IPR009097">
    <property type="entry name" value="Cyclic_Pdiesterase"/>
</dbReference>